<feature type="region of interest" description="Disordered" evidence="9">
    <location>
        <begin position="158"/>
        <end position="191"/>
    </location>
</feature>
<dbReference type="GeneID" id="31011069"/>
<dbReference type="Pfam" id="PF23562">
    <property type="entry name" value="AMP-binding_C_3"/>
    <property type="match status" value="1"/>
</dbReference>
<evidence type="ECO:0000256" key="7">
    <source>
        <dbReference type="ARBA" id="ARBA00022840"/>
    </source>
</evidence>
<dbReference type="SUPFAM" id="SSF51735">
    <property type="entry name" value="NAD(P)-binding Rossmann-fold domains"/>
    <property type="match status" value="1"/>
</dbReference>
<evidence type="ECO:0000256" key="9">
    <source>
        <dbReference type="SAM" id="MobiDB-lite"/>
    </source>
</evidence>
<evidence type="ECO:0000313" key="12">
    <source>
        <dbReference type="Proteomes" id="UP000183809"/>
    </source>
</evidence>
<dbReference type="Gene3D" id="3.40.50.300">
    <property type="entry name" value="P-loop containing nucleotide triphosphate hydrolases"/>
    <property type="match status" value="1"/>
</dbReference>
<dbReference type="SUPFAM" id="SSF47336">
    <property type="entry name" value="ACP-like"/>
    <property type="match status" value="1"/>
</dbReference>
<dbReference type="GO" id="GO:0005664">
    <property type="term" value="C:nuclear origin of replication recognition complex"/>
    <property type="evidence" value="ECO:0007669"/>
    <property type="project" value="TreeGrafter"/>
</dbReference>
<dbReference type="InterPro" id="IPR020845">
    <property type="entry name" value="AMP-binding_CS"/>
</dbReference>
<dbReference type="InterPro" id="IPR020806">
    <property type="entry name" value="PKS_PP-bd"/>
</dbReference>
<dbReference type="Gene3D" id="1.10.1200.10">
    <property type="entry name" value="ACP-like"/>
    <property type="match status" value="1"/>
</dbReference>
<gene>
    <name evidence="11" type="ORF">BKCO1_1250003</name>
</gene>
<dbReference type="SUPFAM" id="SSF56801">
    <property type="entry name" value="Acetyl-CoA synthetase-like"/>
    <property type="match status" value="1"/>
</dbReference>
<dbReference type="InterPro" id="IPR042099">
    <property type="entry name" value="ANL_N_sf"/>
</dbReference>
<dbReference type="PROSITE" id="PS00455">
    <property type="entry name" value="AMP_BINDING"/>
    <property type="match status" value="1"/>
</dbReference>
<keyword evidence="6" id="KW-0547">Nucleotide-binding</keyword>
<dbReference type="InterPro" id="IPR027417">
    <property type="entry name" value="P-loop_NTPase"/>
</dbReference>
<feature type="region of interest" description="Disordered" evidence="9">
    <location>
        <begin position="1564"/>
        <end position="1583"/>
    </location>
</feature>
<dbReference type="RefSeq" id="XP_020124902.1">
    <property type="nucleotide sequence ID" value="XM_020270810.1"/>
</dbReference>
<feature type="domain" description="Carrier" evidence="10">
    <location>
        <begin position="569"/>
        <end position="648"/>
    </location>
</feature>
<dbReference type="PANTHER" id="PTHR12705">
    <property type="entry name" value="ORIGIN RECOGNITION COMPLEX SUBUNIT 5"/>
    <property type="match status" value="1"/>
</dbReference>
<comment type="similarity">
    <text evidence="2">Belongs to the ORC5 family.</text>
</comment>
<dbReference type="Pfam" id="PF13191">
    <property type="entry name" value="AAA_16"/>
    <property type="match status" value="1"/>
</dbReference>
<dbReference type="PROSITE" id="PS00012">
    <property type="entry name" value="PHOSPHOPANTETHEINE"/>
    <property type="match status" value="1"/>
</dbReference>
<dbReference type="InterPro" id="IPR036291">
    <property type="entry name" value="NAD(P)-bd_dom_sf"/>
</dbReference>
<comment type="caution">
    <text evidence="11">The sequence shown here is derived from an EMBL/GenBank/DDBJ whole genome shotgun (WGS) entry which is preliminary data.</text>
</comment>
<evidence type="ECO:0000256" key="6">
    <source>
        <dbReference type="ARBA" id="ARBA00022741"/>
    </source>
</evidence>
<dbReference type="Gene3D" id="3.40.50.720">
    <property type="entry name" value="NAD(P)-binding Rossmann-like Domain"/>
    <property type="match status" value="1"/>
</dbReference>
<accession>A0A1J9QKQ0</accession>
<dbReference type="Pfam" id="PF14630">
    <property type="entry name" value="ORC5_C"/>
    <property type="match status" value="1"/>
</dbReference>
<evidence type="ECO:0000256" key="8">
    <source>
        <dbReference type="ARBA" id="ARBA00023242"/>
    </source>
</evidence>
<keyword evidence="3" id="KW-0596">Phosphopantetheine</keyword>
<keyword evidence="4" id="KW-0597">Phosphoprotein</keyword>
<dbReference type="Pfam" id="PF00550">
    <property type="entry name" value="PP-binding"/>
    <property type="match status" value="1"/>
</dbReference>
<sequence>MGSLPDAEQPCVTLDQVIRRRAETHADRVLLSYPANESDFVDYTGADLERLTRLAAHQYAEAFAQLDDATRPVGPSGTVAMVGVSDLDYYITFLALQRLGLSSMFISPRLADQGFTHLLASTRCAVVIASGPSQATMARLRTSSNLPISLIPMLPTTSLTDSPKPLPPPPSSSDTTTTTPPQRFIIHSGGTTGLPKPVPLLARSWLLQAAAIAGRMPRAAALSTLPLFHSFGLATLLRCLVNGARLALLSAARPVTAGAVLGGLDATGAAALVTVPYVLKFLAEAEAEGEGGGGGVFGRLAALEQVVAAGSAVPDALGDALVVGAGVRLFHLYGLTECGALMEPSRERRELWNWVTPLPDAAPFLNFEAVAAAAEEEEGEGGETLYHLVVLPGLKAKVLSDRPDGSYATKDLFRRHPELPNHWKFAARLDDIVVLVNGEKADPGPLETAVTKNPLVAAAVVFGAGRDALGMVVVASERAAGLSEAQIVERILPDLERGNEGVPAYARVAPEALVVKGAGTRFPSTDKATVIRSSFLKQFAGEIEEFYAKRERAKEDDADEEDLDPLDDAGVRDLVRRTVRGELKLGERGADLTDESDFFALGMDSLQATNVRSRLLKRVSLGGRGLATNVVFDHPTVELLATHLLKVRAGQENEQQSTQDFAMRLLEKYSTFDSQPAPRTATPPEKESILLTGATGALGIHILSVLLPNPSIATIHCLVRASDAPTALSRIHTALRRSHLLTTSSPFLSKISAIPCDLSSPRHGLAAIPPATLAHITATTTRVIHAAWSVDFNRSLRSFDAACLAPTHALLQLAAASTAAPKPVFVFVSSIAAALRAGASSSSAASSAASTPSLTSTTTTTTTTSSPPSPASSSPAGGARIPEALYPFSAAADGMGYGQSKWVAEQMCAAAAAAATAASPGGGPGGGGLGIETRVLRVGQLCGDTAHGVWNPAEAVPTTVRAALGGSSVGALPVVEGDEELSWLPVDVAARAVVELAFAETEAEAGGCRVWHVENEKRVRWNEEFLPALRKAGLAFEAVPQREWVGRLERSEQDGERNPPVKLLEFFKKRYGGAAVVGEEEHPAHPVFDMTEAGKFAPSLRGGTVVDEALVEKFLRFWMEEWTGETGEDQTKSSSPVEMRATCGAIFPNFEFSKTFIFIIYCDTGDDVRVEEGKTGGGVGDWQAHGRVTTREALSATSTDARAATSLSTMLPEELLLTTLSEKFPCRELQIRQLAALYNPPLPSPSTLIVHGLDATGKTSIVRGVLETRKLPHAIINSRECITGRHLLERTLAACLDAVDETDPDTPLDRAPYARCENLSALFVQLQRLLHGTPRFVLVFDGVDKQREAPPTLLPALARLGEHVRGLSTLLVLSAPPRPRLLHAASTPCVHFPSYARDEAVLILARRGPPSTIYLVPPSPSKGYTADLAAEDDAWVWTRFLGVVWEALAKSAARDVVGFAALADKLWDAFVAPVRDGAFGTRDFSRLLVHRRAIFQSEAALVDRVVVPQESDESGGGGGASKPRATHDLPYFSKYLLCAAYLASYNPARQDGIYFMKASEKKRRKRGGGTATSTSGRRAAAQHRKISRHLLTPSAFPLDRLLAIFRAVLPPQDAPPASADVYTAVATLNSLRLLLRSGAAGADPLDGSCKWRVNYGWEYVRDLGRSVGLEMGEYLAGVVDA</sequence>
<dbReference type="GO" id="GO:0031177">
    <property type="term" value="F:phosphopantetheine binding"/>
    <property type="evidence" value="ECO:0007669"/>
    <property type="project" value="InterPro"/>
</dbReference>
<proteinExistence type="inferred from homology"/>
<keyword evidence="5" id="KW-0235">DNA replication</keyword>
<dbReference type="InterPro" id="IPR020796">
    <property type="entry name" value="ORC5"/>
</dbReference>
<evidence type="ECO:0000256" key="2">
    <source>
        <dbReference type="ARBA" id="ARBA00006269"/>
    </source>
</evidence>
<dbReference type="Proteomes" id="UP000183809">
    <property type="component" value="Unassembled WGS sequence"/>
</dbReference>
<dbReference type="EMBL" id="MNUE01000125">
    <property type="protein sequence ID" value="OJD28642.1"/>
    <property type="molecule type" value="Genomic_DNA"/>
</dbReference>
<dbReference type="SMART" id="SM00823">
    <property type="entry name" value="PKS_PP"/>
    <property type="match status" value="1"/>
</dbReference>
<dbReference type="InterPro" id="IPR047088">
    <property type="entry name" value="ORC5_C"/>
</dbReference>
<dbReference type="Pfam" id="PF00501">
    <property type="entry name" value="AMP-binding"/>
    <property type="match status" value="1"/>
</dbReference>
<dbReference type="InterPro" id="IPR013120">
    <property type="entry name" value="FAR_NAD-bd"/>
</dbReference>
<feature type="compositionally biased region" description="Low complexity" evidence="9">
    <location>
        <begin position="172"/>
        <end position="181"/>
    </location>
</feature>
<dbReference type="GO" id="GO:0006270">
    <property type="term" value="P:DNA replication initiation"/>
    <property type="evidence" value="ECO:0007669"/>
    <property type="project" value="TreeGrafter"/>
</dbReference>
<evidence type="ECO:0000259" key="10">
    <source>
        <dbReference type="PROSITE" id="PS50075"/>
    </source>
</evidence>
<keyword evidence="8" id="KW-0539">Nucleus</keyword>
<evidence type="ECO:0000313" key="11">
    <source>
        <dbReference type="EMBL" id="OJD28642.1"/>
    </source>
</evidence>
<feature type="region of interest" description="Disordered" evidence="9">
    <location>
        <begin position="844"/>
        <end position="877"/>
    </location>
</feature>
<keyword evidence="12" id="KW-1185">Reference proteome</keyword>
<dbReference type="InterPro" id="IPR009081">
    <property type="entry name" value="PP-bd_ACP"/>
</dbReference>
<dbReference type="Pfam" id="PF21639">
    <property type="entry name" value="ORC5_lid"/>
    <property type="match status" value="1"/>
</dbReference>
<evidence type="ECO:0000256" key="5">
    <source>
        <dbReference type="ARBA" id="ARBA00022705"/>
    </source>
</evidence>
<dbReference type="InterPro" id="IPR000873">
    <property type="entry name" value="AMP-dep_synth/lig_dom"/>
</dbReference>
<dbReference type="Pfam" id="PF07993">
    <property type="entry name" value="NAD_binding_4"/>
    <property type="match status" value="1"/>
</dbReference>
<evidence type="ECO:0000256" key="3">
    <source>
        <dbReference type="ARBA" id="ARBA00022450"/>
    </source>
</evidence>
<name>A0A1J9QKQ0_9PEZI</name>
<evidence type="ECO:0000256" key="4">
    <source>
        <dbReference type="ARBA" id="ARBA00022553"/>
    </source>
</evidence>
<dbReference type="PANTHER" id="PTHR12705:SF0">
    <property type="entry name" value="ORIGIN RECOGNITION COMPLEX SUBUNIT 5"/>
    <property type="match status" value="1"/>
</dbReference>
<dbReference type="STRING" id="236234.A0A1J9QKQ0"/>
<comment type="subcellular location">
    <subcellularLocation>
        <location evidence="1">Nucleus</location>
    </subcellularLocation>
</comment>
<keyword evidence="7" id="KW-0067">ATP-binding</keyword>
<evidence type="ECO:0000256" key="1">
    <source>
        <dbReference type="ARBA" id="ARBA00004123"/>
    </source>
</evidence>
<dbReference type="InterPro" id="IPR048866">
    <property type="entry name" value="ORC5_lid"/>
</dbReference>
<dbReference type="InterPro" id="IPR036736">
    <property type="entry name" value="ACP-like_sf"/>
</dbReference>
<dbReference type="InterPro" id="IPR041664">
    <property type="entry name" value="AAA_16"/>
</dbReference>
<reference evidence="11 12" key="1">
    <citation type="submission" date="2016-10" db="EMBL/GenBank/DDBJ databases">
        <title>Proteomics and genomics reveal pathogen-plant mechanisms compatible with a hemibiotrophic lifestyle of Diplodia corticola.</title>
        <authorList>
            <person name="Fernandes I."/>
            <person name="De Jonge R."/>
            <person name="Van De Peer Y."/>
            <person name="Devreese B."/>
            <person name="Alves A."/>
            <person name="Esteves A.C."/>
        </authorList>
    </citation>
    <scope>NUCLEOTIDE SEQUENCE [LARGE SCALE GENOMIC DNA]</scope>
    <source>
        <strain evidence="11 12">CBS 112549</strain>
    </source>
</reference>
<dbReference type="SUPFAM" id="SSF52540">
    <property type="entry name" value="P-loop containing nucleoside triphosphate hydrolases"/>
    <property type="match status" value="1"/>
</dbReference>
<dbReference type="OrthoDB" id="429813at2759"/>
<dbReference type="Gene3D" id="3.40.50.12780">
    <property type="entry name" value="N-terminal domain of ligase-like"/>
    <property type="match status" value="1"/>
</dbReference>
<dbReference type="PROSITE" id="PS50075">
    <property type="entry name" value="CARRIER"/>
    <property type="match status" value="1"/>
</dbReference>
<dbReference type="GO" id="GO:0003688">
    <property type="term" value="F:DNA replication origin binding"/>
    <property type="evidence" value="ECO:0007669"/>
    <property type="project" value="TreeGrafter"/>
</dbReference>
<organism evidence="11 12">
    <name type="scientific">Diplodia corticola</name>
    <dbReference type="NCBI Taxonomy" id="236234"/>
    <lineage>
        <taxon>Eukaryota</taxon>
        <taxon>Fungi</taxon>
        <taxon>Dikarya</taxon>
        <taxon>Ascomycota</taxon>
        <taxon>Pezizomycotina</taxon>
        <taxon>Dothideomycetes</taxon>
        <taxon>Dothideomycetes incertae sedis</taxon>
        <taxon>Botryosphaeriales</taxon>
        <taxon>Botryosphaeriaceae</taxon>
        <taxon>Diplodia</taxon>
    </lineage>
</organism>
<protein>
    <submittedName>
        <fullName evidence="11">Male sterility protein</fullName>
    </submittedName>
</protein>
<dbReference type="InterPro" id="IPR006162">
    <property type="entry name" value="Ppantetheine_attach_site"/>
</dbReference>